<organism evidence="5 6">
    <name type="scientific">Olsenella porci</name>
    <dbReference type="NCBI Taxonomy" id="2652279"/>
    <lineage>
        <taxon>Bacteria</taxon>
        <taxon>Bacillati</taxon>
        <taxon>Actinomycetota</taxon>
        <taxon>Coriobacteriia</taxon>
        <taxon>Coriobacteriales</taxon>
        <taxon>Atopobiaceae</taxon>
        <taxon>Olsenella</taxon>
    </lineage>
</organism>
<evidence type="ECO:0000256" key="3">
    <source>
        <dbReference type="ARBA" id="ARBA00022741"/>
    </source>
</evidence>
<sequence length="134" mass="14781">MPEDSLDDDVMDNVTPVVFVLSDARGKTAAGVVEAAADQFGEDAVIIKQLGNVRSVDMVKDYLDRNLDPGVPVAVFHTLVDRNLRRDIRRELDKRGIPSIDLLGPAITVLSTLTDQEPIYQPGHRTDTEVQEVQ</sequence>
<gene>
    <name evidence="5" type="ORF">FYJ68_08920</name>
</gene>
<comment type="caution">
    <text evidence="5">The sequence shown here is derived from an EMBL/GenBank/DDBJ whole genome shotgun (WGS) entry which is preliminary data.</text>
</comment>
<evidence type="ECO:0000313" key="6">
    <source>
        <dbReference type="Proteomes" id="UP000469325"/>
    </source>
</evidence>
<dbReference type="InterPro" id="IPR005177">
    <property type="entry name" value="Kinase-pyrophosphorylase"/>
</dbReference>
<keyword evidence="1" id="KW-0723">Serine/threonine-protein kinase</keyword>
<name>A0A6N7XQH1_9ACTN</name>
<dbReference type="EMBL" id="VUNC01000007">
    <property type="protein sequence ID" value="MST73224.1"/>
    <property type="molecule type" value="Genomic_DNA"/>
</dbReference>
<keyword evidence="4 5" id="KW-0418">Kinase</keyword>
<keyword evidence="3" id="KW-0547">Nucleotide-binding</keyword>
<evidence type="ECO:0000256" key="4">
    <source>
        <dbReference type="ARBA" id="ARBA00022777"/>
    </source>
</evidence>
<dbReference type="Proteomes" id="UP000469325">
    <property type="component" value="Unassembled WGS sequence"/>
</dbReference>
<dbReference type="RefSeq" id="WP_154435866.1">
    <property type="nucleotide sequence ID" value="NZ_VUNC01000007.1"/>
</dbReference>
<evidence type="ECO:0000256" key="2">
    <source>
        <dbReference type="ARBA" id="ARBA00022679"/>
    </source>
</evidence>
<evidence type="ECO:0000313" key="5">
    <source>
        <dbReference type="EMBL" id="MST73224.1"/>
    </source>
</evidence>
<keyword evidence="6" id="KW-1185">Reference proteome</keyword>
<dbReference type="GO" id="GO:0004674">
    <property type="term" value="F:protein serine/threonine kinase activity"/>
    <property type="evidence" value="ECO:0007669"/>
    <property type="project" value="UniProtKB-KW"/>
</dbReference>
<dbReference type="AlphaFoldDB" id="A0A6N7XQH1"/>
<dbReference type="GO" id="GO:0005524">
    <property type="term" value="F:ATP binding"/>
    <property type="evidence" value="ECO:0007669"/>
    <property type="project" value="InterPro"/>
</dbReference>
<proteinExistence type="predicted"/>
<accession>A0A6N7XQH1</accession>
<keyword evidence="2" id="KW-0808">Transferase</keyword>
<evidence type="ECO:0000256" key="1">
    <source>
        <dbReference type="ARBA" id="ARBA00022527"/>
    </source>
</evidence>
<dbReference type="Pfam" id="PF03618">
    <property type="entry name" value="Kinase-PPPase"/>
    <property type="match status" value="1"/>
</dbReference>
<reference evidence="5 6" key="1">
    <citation type="submission" date="2019-08" db="EMBL/GenBank/DDBJ databases">
        <title>In-depth cultivation of the pig gut microbiome towards novel bacterial diversity and tailored functional studies.</title>
        <authorList>
            <person name="Wylensek D."/>
            <person name="Hitch T.C.A."/>
            <person name="Clavel T."/>
        </authorList>
    </citation>
    <scope>NUCLEOTIDE SEQUENCE [LARGE SCALE GENOMIC DNA]</scope>
    <source>
        <strain evidence="5 6">CA-Schmier-601-WT-1</strain>
    </source>
</reference>
<protein>
    <submittedName>
        <fullName evidence="5">Kinase/pyrophosphorylase</fullName>
    </submittedName>
</protein>